<organism evidence="2 3">
    <name type="scientific">Monodon monoceros</name>
    <name type="common">Narwhal</name>
    <name type="synonym">Ceratodon monodon</name>
    <dbReference type="NCBI Taxonomy" id="40151"/>
    <lineage>
        <taxon>Eukaryota</taxon>
        <taxon>Metazoa</taxon>
        <taxon>Chordata</taxon>
        <taxon>Craniata</taxon>
        <taxon>Vertebrata</taxon>
        <taxon>Euteleostomi</taxon>
        <taxon>Mammalia</taxon>
        <taxon>Eutheria</taxon>
        <taxon>Laurasiatheria</taxon>
        <taxon>Artiodactyla</taxon>
        <taxon>Whippomorpha</taxon>
        <taxon>Cetacea</taxon>
        <taxon>Odontoceti</taxon>
        <taxon>Monodontidae</taxon>
        <taxon>Monodon</taxon>
    </lineage>
</organism>
<accession>A0A4U1FJ92</accession>
<sequence>PHGRRGRQETSRLIPSARSGTKAGGGGGRTTISALREEKVSEEPVERRRSAKLRETAETLRISAAPRGLSERQPDPAVPTMPRLARRLPLNCLWPRPASAASVTSTWGRDFLLRAPLGLGTQPALRGLKGGGRRTRVGFLVGLQLRPRTPEKASPPRRSGVFLHCRRCPFRLRSSLGIPHISRGWEPEGRAWPSGSCSSACAASGRRDLTRRDGLGLHPACGTVSRGPSAPAGRVPQAPVAGAVEVSTWRVRPDHRSLLSFLCARCKVR</sequence>
<evidence type="ECO:0000313" key="2">
    <source>
        <dbReference type="EMBL" id="TKC49667.1"/>
    </source>
</evidence>
<name>A0A4U1FJ92_MONMO</name>
<protein>
    <submittedName>
        <fullName evidence="2">Uncharacterized protein</fullName>
    </submittedName>
</protein>
<feature type="compositionally biased region" description="Basic and acidic residues" evidence="1">
    <location>
        <begin position="35"/>
        <end position="51"/>
    </location>
</feature>
<feature type="region of interest" description="Disordered" evidence="1">
    <location>
        <begin position="1"/>
        <end position="51"/>
    </location>
</feature>
<dbReference type="EMBL" id="RWIC01000112">
    <property type="protein sequence ID" value="TKC49667.1"/>
    <property type="molecule type" value="Genomic_DNA"/>
</dbReference>
<feature type="non-terminal residue" evidence="2">
    <location>
        <position position="269"/>
    </location>
</feature>
<gene>
    <name evidence="2" type="ORF">EI555_011208</name>
</gene>
<dbReference type="Proteomes" id="UP000308365">
    <property type="component" value="Unassembled WGS sequence"/>
</dbReference>
<dbReference type="AlphaFoldDB" id="A0A4U1FJ92"/>
<evidence type="ECO:0000313" key="3">
    <source>
        <dbReference type="Proteomes" id="UP000308365"/>
    </source>
</evidence>
<proteinExistence type="predicted"/>
<feature type="non-terminal residue" evidence="2">
    <location>
        <position position="1"/>
    </location>
</feature>
<feature type="compositionally biased region" description="Basic and acidic residues" evidence="1">
    <location>
        <begin position="1"/>
        <end position="10"/>
    </location>
</feature>
<reference evidence="3" key="1">
    <citation type="journal article" date="2019" name="IScience">
        <title>Narwhal Genome Reveals Long-Term Low Genetic Diversity despite Current Large Abundance Size.</title>
        <authorList>
            <person name="Westbury M.V."/>
            <person name="Petersen B."/>
            <person name="Garde E."/>
            <person name="Heide-Jorgensen M.P."/>
            <person name="Lorenzen E.D."/>
        </authorList>
    </citation>
    <scope>NUCLEOTIDE SEQUENCE [LARGE SCALE GENOMIC DNA]</scope>
</reference>
<evidence type="ECO:0000256" key="1">
    <source>
        <dbReference type="SAM" id="MobiDB-lite"/>
    </source>
</evidence>
<comment type="caution">
    <text evidence="2">The sequence shown here is derived from an EMBL/GenBank/DDBJ whole genome shotgun (WGS) entry which is preliminary data.</text>
</comment>